<accession>A0AC35TSX1</accession>
<evidence type="ECO:0000313" key="2">
    <source>
        <dbReference type="WBParaSite" id="RSKR_0000391500.1"/>
    </source>
</evidence>
<dbReference type="Proteomes" id="UP000095286">
    <property type="component" value="Unplaced"/>
</dbReference>
<protein>
    <submittedName>
        <fullName evidence="2">Reverse transcriptase domain-containing protein</fullName>
    </submittedName>
</protein>
<dbReference type="WBParaSite" id="RSKR_0000391500.1">
    <property type="protein sequence ID" value="RSKR_0000391500.1"/>
    <property type="gene ID" value="RSKR_0000391500"/>
</dbReference>
<proteinExistence type="predicted"/>
<sequence length="235" mass="27741">MGKARLDYLAYADDMALLAKNSKDLQKMIDMFAGEASKVNLVLNLSKCKVNILGTELEEVEQYEYLGQVISNKNRASMSNELTHRIRKFWRAYHANKKILLKRKMALKLGMEIYKSTIRPVLTYACQTWSLKLSDKLRILRAERKVWRMILIKHGTQIYDKAKDKYLSNDKLKELRMRQPDDRPLKIIANWTPTKTRPGDRPCYRYFDCLKQVPDWRSKVNNSEEWGKVDYKLIT</sequence>
<name>A0AC35TSX1_9BILA</name>
<reference evidence="2" key="1">
    <citation type="submission" date="2016-11" db="UniProtKB">
        <authorList>
            <consortium name="WormBaseParasite"/>
        </authorList>
    </citation>
    <scope>IDENTIFICATION</scope>
    <source>
        <strain evidence="2">KR3021</strain>
    </source>
</reference>
<evidence type="ECO:0000313" key="1">
    <source>
        <dbReference type="Proteomes" id="UP000095286"/>
    </source>
</evidence>
<organism evidence="1 2">
    <name type="scientific">Rhabditophanes sp. KR3021</name>
    <dbReference type="NCBI Taxonomy" id="114890"/>
    <lineage>
        <taxon>Eukaryota</taxon>
        <taxon>Metazoa</taxon>
        <taxon>Ecdysozoa</taxon>
        <taxon>Nematoda</taxon>
        <taxon>Chromadorea</taxon>
        <taxon>Rhabditida</taxon>
        <taxon>Tylenchina</taxon>
        <taxon>Panagrolaimomorpha</taxon>
        <taxon>Strongyloidoidea</taxon>
        <taxon>Alloionematidae</taxon>
        <taxon>Rhabditophanes</taxon>
    </lineage>
</organism>